<name>A0AAV4Y6D0_CAEEX</name>
<sequence length="134" mass="15602">MVDNFFRTTKEASVQSDFEPEKICFDKFHNRYNKPVQAKENSERLRIRASGIPVDTHTFLVKAYSTFGVGTERAIPLSHHTDYCGRYTVLQCSGRILRGRRCSRREFSIRRSVDVLKVCCNTIRPTAFLREHDI</sequence>
<evidence type="ECO:0000313" key="2">
    <source>
        <dbReference type="Proteomes" id="UP001054945"/>
    </source>
</evidence>
<reference evidence="1 2" key="1">
    <citation type="submission" date="2021-06" db="EMBL/GenBank/DDBJ databases">
        <title>Caerostris extrusa draft genome.</title>
        <authorList>
            <person name="Kono N."/>
            <person name="Arakawa K."/>
        </authorList>
    </citation>
    <scope>NUCLEOTIDE SEQUENCE [LARGE SCALE GENOMIC DNA]</scope>
</reference>
<evidence type="ECO:0000313" key="1">
    <source>
        <dbReference type="EMBL" id="GIZ02024.1"/>
    </source>
</evidence>
<gene>
    <name evidence="1" type="ORF">CEXT_167571</name>
</gene>
<protein>
    <submittedName>
        <fullName evidence="1">Uncharacterized protein</fullName>
    </submittedName>
</protein>
<keyword evidence="2" id="KW-1185">Reference proteome</keyword>
<accession>A0AAV4Y6D0</accession>
<comment type="caution">
    <text evidence="1">The sequence shown here is derived from an EMBL/GenBank/DDBJ whole genome shotgun (WGS) entry which is preliminary data.</text>
</comment>
<dbReference type="EMBL" id="BPLR01018750">
    <property type="protein sequence ID" value="GIZ02024.1"/>
    <property type="molecule type" value="Genomic_DNA"/>
</dbReference>
<proteinExistence type="predicted"/>
<organism evidence="1 2">
    <name type="scientific">Caerostris extrusa</name>
    <name type="common">Bark spider</name>
    <name type="synonym">Caerostris bankana</name>
    <dbReference type="NCBI Taxonomy" id="172846"/>
    <lineage>
        <taxon>Eukaryota</taxon>
        <taxon>Metazoa</taxon>
        <taxon>Ecdysozoa</taxon>
        <taxon>Arthropoda</taxon>
        <taxon>Chelicerata</taxon>
        <taxon>Arachnida</taxon>
        <taxon>Araneae</taxon>
        <taxon>Araneomorphae</taxon>
        <taxon>Entelegynae</taxon>
        <taxon>Araneoidea</taxon>
        <taxon>Araneidae</taxon>
        <taxon>Caerostris</taxon>
    </lineage>
</organism>
<dbReference type="AlphaFoldDB" id="A0AAV4Y6D0"/>
<dbReference type="Proteomes" id="UP001054945">
    <property type="component" value="Unassembled WGS sequence"/>
</dbReference>